<reference evidence="7 8" key="1">
    <citation type="submission" date="2018-09" db="EMBL/GenBank/DDBJ databases">
        <title>Genomic Encyclopedia of Archaeal and Bacterial Type Strains, Phase II (KMG-II): from individual species to whole genera.</title>
        <authorList>
            <person name="Goeker M."/>
        </authorList>
    </citation>
    <scope>NUCLEOTIDE SEQUENCE [LARGE SCALE GENOMIC DNA]</scope>
    <source>
        <strain evidence="7 8">DSM 17008</strain>
    </source>
</reference>
<dbReference type="AlphaFoldDB" id="A0A419UW03"/>
<evidence type="ECO:0000256" key="2">
    <source>
        <dbReference type="ARBA" id="ARBA00022475"/>
    </source>
</evidence>
<keyword evidence="2" id="KW-1003">Cell membrane</keyword>
<keyword evidence="8" id="KW-1185">Reference proteome</keyword>
<dbReference type="EMBL" id="RAPK01000012">
    <property type="protein sequence ID" value="RKD68776.1"/>
    <property type="molecule type" value="Genomic_DNA"/>
</dbReference>
<evidence type="ECO:0000256" key="6">
    <source>
        <dbReference type="SAM" id="Phobius"/>
    </source>
</evidence>
<name>A0A419UW03_9BACL</name>
<keyword evidence="5 6" id="KW-0472">Membrane</keyword>
<dbReference type="PANTHER" id="PTHR33931">
    <property type="entry name" value="HOLIN-LIKE PROTEIN CIDA-RELATED"/>
    <property type="match status" value="1"/>
</dbReference>
<evidence type="ECO:0000313" key="8">
    <source>
        <dbReference type="Proteomes" id="UP000285120"/>
    </source>
</evidence>
<keyword evidence="4 6" id="KW-1133">Transmembrane helix</keyword>
<feature type="transmembrane region" description="Helical" evidence="6">
    <location>
        <begin position="62"/>
        <end position="82"/>
    </location>
</feature>
<feature type="transmembrane region" description="Helical" evidence="6">
    <location>
        <begin position="88"/>
        <end position="110"/>
    </location>
</feature>
<accession>A0A419UW03</accession>
<proteinExistence type="predicted"/>
<dbReference type="RefSeq" id="WP_120194373.1">
    <property type="nucleotide sequence ID" value="NZ_RAPK01000012.1"/>
</dbReference>
<sequence length="121" mass="13503">MALFRLILHIAVLFLFYGAGSLLQQWLHLPVPGSILGMILLFMAFSARLLDPRWIQEGTALVLRNMPLIFLPVTVGIMQYYSLFTGSGIWLVGITLVSTFIVMALAGVTAQQLMGRKQKHE</sequence>
<keyword evidence="3 6" id="KW-0812">Transmembrane</keyword>
<evidence type="ECO:0000256" key="3">
    <source>
        <dbReference type="ARBA" id="ARBA00022692"/>
    </source>
</evidence>
<evidence type="ECO:0000256" key="5">
    <source>
        <dbReference type="ARBA" id="ARBA00023136"/>
    </source>
</evidence>
<organism evidence="7 8">
    <name type="scientific">Sinobaca qinghaiensis</name>
    <dbReference type="NCBI Taxonomy" id="342944"/>
    <lineage>
        <taxon>Bacteria</taxon>
        <taxon>Bacillati</taxon>
        <taxon>Bacillota</taxon>
        <taxon>Bacilli</taxon>
        <taxon>Bacillales</taxon>
        <taxon>Sporolactobacillaceae</taxon>
        <taxon>Sinobaca</taxon>
    </lineage>
</organism>
<evidence type="ECO:0000256" key="1">
    <source>
        <dbReference type="ARBA" id="ARBA00004651"/>
    </source>
</evidence>
<feature type="transmembrane region" description="Helical" evidence="6">
    <location>
        <begin position="31"/>
        <end position="50"/>
    </location>
</feature>
<comment type="caution">
    <text evidence="7">The sequence shown here is derived from an EMBL/GenBank/DDBJ whole genome shotgun (WGS) entry which is preliminary data.</text>
</comment>
<dbReference type="PANTHER" id="PTHR33931:SF2">
    <property type="entry name" value="HOLIN-LIKE PROTEIN CIDA"/>
    <property type="match status" value="1"/>
</dbReference>
<protein>
    <submittedName>
        <fullName evidence="7">Holin-like protein</fullName>
    </submittedName>
</protein>
<gene>
    <name evidence="7" type="ORF">ATL39_3238</name>
</gene>
<dbReference type="GO" id="GO:0005886">
    <property type="term" value="C:plasma membrane"/>
    <property type="evidence" value="ECO:0007669"/>
    <property type="project" value="UniProtKB-SubCell"/>
</dbReference>
<comment type="subcellular location">
    <subcellularLocation>
        <location evidence="1">Cell membrane</location>
        <topology evidence="1">Multi-pass membrane protein</topology>
    </subcellularLocation>
</comment>
<dbReference type="Pfam" id="PF03788">
    <property type="entry name" value="LrgA"/>
    <property type="match status" value="1"/>
</dbReference>
<dbReference type="InterPro" id="IPR005538">
    <property type="entry name" value="LrgA/CidA"/>
</dbReference>
<dbReference type="Proteomes" id="UP000285120">
    <property type="component" value="Unassembled WGS sequence"/>
</dbReference>
<evidence type="ECO:0000313" key="7">
    <source>
        <dbReference type="EMBL" id="RKD68776.1"/>
    </source>
</evidence>
<dbReference type="OrthoDB" id="3176438at2"/>
<evidence type="ECO:0000256" key="4">
    <source>
        <dbReference type="ARBA" id="ARBA00022989"/>
    </source>
</evidence>